<proteinExistence type="predicted"/>
<sequence length="33" mass="3966">MCYRGIVIYTVSRFLNLNDKGDRRDDRPLLFCD</sequence>
<reference evidence="1" key="1">
    <citation type="journal article" date="2021" name="Proc. Natl. Acad. Sci. U.S.A.">
        <title>A Catalog of Tens of Thousands of Viruses from Human Metagenomes Reveals Hidden Associations with Chronic Diseases.</title>
        <authorList>
            <person name="Tisza M.J."/>
            <person name="Buck C.B."/>
        </authorList>
    </citation>
    <scope>NUCLEOTIDE SEQUENCE</scope>
    <source>
        <strain evidence="1">CtClB2</strain>
    </source>
</reference>
<dbReference type="EMBL" id="BK015300">
    <property type="protein sequence ID" value="DAE00186.1"/>
    <property type="molecule type" value="Genomic_DNA"/>
</dbReference>
<name>A0A8S5NZQ1_9CAUD</name>
<protein>
    <submittedName>
        <fullName evidence="1">Uncharacterized protein</fullName>
    </submittedName>
</protein>
<accession>A0A8S5NZQ1</accession>
<organism evidence="1">
    <name type="scientific">Ackermannviridae sp. ctClB2</name>
    <dbReference type="NCBI Taxonomy" id="2825752"/>
    <lineage>
        <taxon>Viruses</taxon>
        <taxon>Duplodnaviria</taxon>
        <taxon>Heunggongvirae</taxon>
        <taxon>Uroviricota</taxon>
        <taxon>Caudoviricetes</taxon>
        <taxon>Pantevenvirales</taxon>
        <taxon>Ackermannviridae</taxon>
    </lineage>
</organism>
<evidence type="ECO:0000313" key="1">
    <source>
        <dbReference type="EMBL" id="DAE00186.1"/>
    </source>
</evidence>